<evidence type="ECO:0000256" key="1">
    <source>
        <dbReference type="SAM" id="Phobius"/>
    </source>
</evidence>
<proteinExistence type="evidence at transcript level"/>
<dbReference type="EMBL" id="HM023852">
    <property type="protein sequence ID" value="ADJ58585.1"/>
    <property type="molecule type" value="mRNA"/>
</dbReference>
<evidence type="ECO:0000256" key="2">
    <source>
        <dbReference type="SAM" id="SignalP"/>
    </source>
</evidence>
<organism evidence="3">
    <name type="scientific">Heliconius melpomene</name>
    <name type="common">Postman butterfly</name>
    <dbReference type="NCBI Taxonomy" id="34740"/>
    <lineage>
        <taxon>Eukaryota</taxon>
        <taxon>Metazoa</taxon>
        <taxon>Ecdysozoa</taxon>
        <taxon>Arthropoda</taxon>
        <taxon>Hexapoda</taxon>
        <taxon>Insecta</taxon>
        <taxon>Pterygota</taxon>
        <taxon>Neoptera</taxon>
        <taxon>Endopterygota</taxon>
        <taxon>Lepidoptera</taxon>
        <taxon>Glossata</taxon>
        <taxon>Ditrysia</taxon>
        <taxon>Papilionoidea</taxon>
        <taxon>Nymphalidae</taxon>
        <taxon>Heliconiinae</taxon>
        <taxon>Heliconiini</taxon>
        <taxon>Heliconius</taxon>
    </lineage>
</organism>
<sequence length="181" mass="21041">MKRKLNKISKCMLLLNLLFSIHMIAAQGNVATTLETIILETTTELVTIITDIPQSDVEIAVKHDVGKFTTMVFDYVNAQFSHREEFERCYDDYMKCLINQSIPIPVCTMQDPYYPDKVMTFKSYCDAYFDNCLRKKSKLLENLTLFTDLVIVLVYYMSIIVQLTVNLLTPNYKYLHLSSFN</sequence>
<evidence type="ECO:0000313" key="3">
    <source>
        <dbReference type="EMBL" id="ADJ58585.1"/>
    </source>
</evidence>
<reference evidence="3" key="1">
    <citation type="journal article" date="2010" name="Mol. Biol. Evol.">
        <title>Combined EST and proteomic analysis identifies rapidly evolving seminal fluid proteins in Heliconius butterflies.</title>
        <authorList>
            <person name="Walters J.R."/>
            <person name="Harrison R.G."/>
        </authorList>
    </citation>
    <scope>NUCLEOTIDE SEQUENCE</scope>
</reference>
<feature type="chain" id="PRO_5003125477" evidence="2">
    <location>
        <begin position="27"/>
        <end position="181"/>
    </location>
</feature>
<keyword evidence="1" id="KW-1133">Transmembrane helix</keyword>
<feature type="signal peptide" evidence="2">
    <location>
        <begin position="1"/>
        <end position="26"/>
    </location>
</feature>
<keyword evidence="2" id="KW-0732">Signal</keyword>
<protein>
    <submittedName>
        <fullName evidence="3">Seminal fluid protein HACP051</fullName>
    </submittedName>
</protein>
<dbReference type="AlphaFoldDB" id="D9HQ97"/>
<accession>D9HQ97</accession>
<name>D9HQ97_HELME</name>
<keyword evidence="1" id="KW-0812">Transmembrane</keyword>
<keyword evidence="1" id="KW-0472">Membrane</keyword>
<feature type="transmembrane region" description="Helical" evidence="1">
    <location>
        <begin position="143"/>
        <end position="168"/>
    </location>
</feature>